<reference evidence="2" key="1">
    <citation type="submission" date="2021-04" db="EMBL/GenBank/DDBJ databases">
        <title>Dactylosporangium aurantiacum NRRL B-8018 full assembly.</title>
        <authorList>
            <person name="Hartkoorn R.C."/>
            <person name="Beaudoing E."/>
            <person name="Hot D."/>
        </authorList>
    </citation>
    <scope>NUCLEOTIDE SEQUENCE</scope>
    <source>
        <strain evidence="2">NRRL B-8018</strain>
    </source>
</reference>
<gene>
    <name evidence="2" type="ORF">Daura_21140</name>
</gene>
<name>A0A9Q9ITS9_9ACTN</name>
<feature type="transmembrane region" description="Helical" evidence="1">
    <location>
        <begin position="64"/>
        <end position="83"/>
    </location>
</feature>
<feature type="transmembrane region" description="Helical" evidence="1">
    <location>
        <begin position="31"/>
        <end position="52"/>
    </location>
</feature>
<keyword evidence="3" id="KW-1185">Reference proteome</keyword>
<protein>
    <submittedName>
        <fullName evidence="2">YrdB family protein</fullName>
    </submittedName>
</protein>
<accession>A0A9Q9ITS9</accession>
<dbReference type="EMBL" id="CP073767">
    <property type="protein sequence ID" value="UWZ59662.1"/>
    <property type="molecule type" value="Genomic_DNA"/>
</dbReference>
<keyword evidence="1" id="KW-0472">Membrane</keyword>
<evidence type="ECO:0000313" key="3">
    <source>
        <dbReference type="Proteomes" id="UP001058003"/>
    </source>
</evidence>
<organism evidence="2 3">
    <name type="scientific">Dactylosporangium aurantiacum</name>
    <dbReference type="NCBI Taxonomy" id="35754"/>
    <lineage>
        <taxon>Bacteria</taxon>
        <taxon>Bacillati</taxon>
        <taxon>Actinomycetota</taxon>
        <taxon>Actinomycetes</taxon>
        <taxon>Micromonosporales</taxon>
        <taxon>Micromonosporaceae</taxon>
        <taxon>Dactylosporangium</taxon>
    </lineage>
</organism>
<dbReference type="AlphaFoldDB" id="A0A9Q9ITS9"/>
<sequence length="110" mass="11496">MQMGNLAVRFLAELAVLAAVGYWGFTLNAGGLVKTAAGVGGPLLLVVIWALWGAPKAAMKLEGAAHLVLDVAWFGSGVLALWAAGRLTWALILGVVYVVNLALLLIWKQG</sequence>
<dbReference type="KEGG" id="daur:Daura_21140"/>
<feature type="transmembrane region" description="Helical" evidence="1">
    <location>
        <begin position="7"/>
        <end position="25"/>
    </location>
</feature>
<evidence type="ECO:0000313" key="2">
    <source>
        <dbReference type="EMBL" id="UWZ59662.1"/>
    </source>
</evidence>
<keyword evidence="1" id="KW-0812">Transmembrane</keyword>
<dbReference type="Pfam" id="PF10823">
    <property type="entry name" value="DUF2568"/>
    <property type="match status" value="1"/>
</dbReference>
<dbReference type="Proteomes" id="UP001058003">
    <property type="component" value="Chromosome"/>
</dbReference>
<dbReference type="InterPro" id="IPR021214">
    <property type="entry name" value="DUF2568"/>
</dbReference>
<feature type="transmembrane region" description="Helical" evidence="1">
    <location>
        <begin position="89"/>
        <end position="107"/>
    </location>
</feature>
<proteinExistence type="predicted"/>
<evidence type="ECO:0000256" key="1">
    <source>
        <dbReference type="SAM" id="Phobius"/>
    </source>
</evidence>
<keyword evidence="1" id="KW-1133">Transmembrane helix</keyword>